<dbReference type="Proteomes" id="UP000294530">
    <property type="component" value="Unassembled WGS sequence"/>
</dbReference>
<evidence type="ECO:0000256" key="1">
    <source>
        <dbReference type="ARBA" id="ARBA00022737"/>
    </source>
</evidence>
<feature type="region of interest" description="Disordered" evidence="3">
    <location>
        <begin position="1"/>
        <end position="23"/>
    </location>
</feature>
<dbReference type="AlphaFoldDB" id="A0A976FGQ9"/>
<keyword evidence="5" id="KW-1185">Reference proteome</keyword>
<reference evidence="4 5" key="1">
    <citation type="journal article" date="2021" name="Genome Biol.">
        <title>AFLAP: assembly-free linkage analysis pipeline using k-mers from genome sequencing data.</title>
        <authorList>
            <person name="Fletcher K."/>
            <person name="Zhang L."/>
            <person name="Gil J."/>
            <person name="Han R."/>
            <person name="Cavanaugh K."/>
            <person name="Michelmore R."/>
        </authorList>
    </citation>
    <scope>NUCLEOTIDE SEQUENCE [LARGE SCALE GENOMIC DNA]</scope>
    <source>
        <strain evidence="4 5">SF5</strain>
    </source>
</reference>
<sequence>MSHMLEQIGGKEERHAAKARQSWVPTKEIVEHANVAKSENNKHNKELQEKSYDWTRTYKRWDAWEDPEELARQELEARERSVRATKTQMSCNHDHSAEKKVMDMTTYEKLSACGEFRVLGNLFFQHGQYQRAAYHYNKALVYFEYMFPDTDAEEAQADALKLKMLLNFTACRLKTMHLDDAIRHATQALEIDQESVKTLYRRAQAYRLKDEFELAQNDIDHAIKLSTSTETTQSVHATLLQELKLLQAKKLAYKLRTKQLSASMFGTADKAKNPEKNEIVSSSQRAFEQNPMTLHLISNLSASMPSMDTWQPCIRGLKELQALNKM</sequence>
<dbReference type="Gene3D" id="1.25.40.10">
    <property type="entry name" value="Tetratricopeptide repeat domain"/>
    <property type="match status" value="1"/>
</dbReference>
<keyword evidence="2" id="KW-0802">TPR repeat</keyword>
<evidence type="ECO:0000313" key="5">
    <source>
        <dbReference type="Proteomes" id="UP000294530"/>
    </source>
</evidence>
<comment type="caution">
    <text evidence="4">The sequence shown here is derived from an EMBL/GenBank/DDBJ whole genome shotgun (WGS) entry which is preliminary data.</text>
</comment>
<accession>A0A976FGQ9</accession>
<evidence type="ECO:0000256" key="3">
    <source>
        <dbReference type="SAM" id="MobiDB-lite"/>
    </source>
</evidence>
<protein>
    <submittedName>
        <fullName evidence="4">Uncharacterized protein</fullName>
    </submittedName>
</protein>
<dbReference type="InterPro" id="IPR011990">
    <property type="entry name" value="TPR-like_helical_dom_sf"/>
</dbReference>
<dbReference type="InterPro" id="IPR019734">
    <property type="entry name" value="TPR_rpt"/>
</dbReference>
<evidence type="ECO:0000256" key="2">
    <source>
        <dbReference type="ARBA" id="ARBA00022803"/>
    </source>
</evidence>
<proteinExistence type="predicted"/>
<dbReference type="PANTHER" id="PTHR11242:SF0">
    <property type="entry name" value="TPR_REGION DOMAIN-CONTAINING PROTEIN"/>
    <property type="match status" value="1"/>
</dbReference>
<dbReference type="InterPro" id="IPR039663">
    <property type="entry name" value="AIP/AIPL1/TTC9"/>
</dbReference>
<evidence type="ECO:0000313" key="4">
    <source>
        <dbReference type="EMBL" id="TDH66520.1"/>
    </source>
</evidence>
<dbReference type="GeneID" id="94350747"/>
<dbReference type="SMART" id="SM00028">
    <property type="entry name" value="TPR"/>
    <property type="match status" value="3"/>
</dbReference>
<keyword evidence="1" id="KW-0677">Repeat</keyword>
<gene>
    <name evidence="4" type="ORF">CCR75_007012</name>
</gene>
<dbReference type="EMBL" id="SHOA02000017">
    <property type="protein sequence ID" value="TDH66520.1"/>
    <property type="molecule type" value="Genomic_DNA"/>
</dbReference>
<dbReference type="SUPFAM" id="SSF48452">
    <property type="entry name" value="TPR-like"/>
    <property type="match status" value="1"/>
</dbReference>
<dbReference type="RefSeq" id="XP_067816019.1">
    <property type="nucleotide sequence ID" value="XM_067965076.1"/>
</dbReference>
<organism evidence="4 5">
    <name type="scientific">Bremia lactucae</name>
    <name type="common">Lettuce downy mildew</name>
    <dbReference type="NCBI Taxonomy" id="4779"/>
    <lineage>
        <taxon>Eukaryota</taxon>
        <taxon>Sar</taxon>
        <taxon>Stramenopiles</taxon>
        <taxon>Oomycota</taxon>
        <taxon>Peronosporomycetes</taxon>
        <taxon>Peronosporales</taxon>
        <taxon>Peronosporaceae</taxon>
        <taxon>Bremia</taxon>
    </lineage>
</organism>
<dbReference type="PANTHER" id="PTHR11242">
    <property type="entry name" value="ARYL HYDROCARBON RECEPTOR INTERACTING PROTEIN RELATED"/>
    <property type="match status" value="1"/>
</dbReference>
<name>A0A976FGQ9_BRELC</name>
<dbReference type="KEGG" id="blac:94350747"/>